<dbReference type="Pfam" id="PF03732">
    <property type="entry name" value="Retrotrans_gag"/>
    <property type="match status" value="1"/>
</dbReference>
<feature type="domain" description="CCHC-type" evidence="3">
    <location>
        <begin position="288"/>
        <end position="303"/>
    </location>
</feature>
<evidence type="ECO:0000256" key="1">
    <source>
        <dbReference type="PROSITE-ProRule" id="PRU00047"/>
    </source>
</evidence>
<evidence type="ECO:0000259" key="3">
    <source>
        <dbReference type="PROSITE" id="PS50158"/>
    </source>
</evidence>
<reference evidence="4" key="1">
    <citation type="submission" date="2020-12" db="EMBL/GenBank/DDBJ databases">
        <title>Metabolic potential, ecology and presence of endohyphal bacteria is reflected in genomic diversity of Mucoromycotina.</title>
        <authorList>
            <person name="Muszewska A."/>
            <person name="Okrasinska A."/>
            <person name="Steczkiewicz K."/>
            <person name="Drgas O."/>
            <person name="Orlowska M."/>
            <person name="Perlinska-Lenart U."/>
            <person name="Aleksandrzak-Piekarczyk T."/>
            <person name="Szatraj K."/>
            <person name="Zielenkiewicz U."/>
            <person name="Pilsyk S."/>
            <person name="Malc E."/>
            <person name="Mieczkowski P."/>
            <person name="Kruszewska J.S."/>
            <person name="Biernat P."/>
            <person name="Pawlowska J."/>
        </authorList>
    </citation>
    <scope>NUCLEOTIDE SEQUENCE</scope>
    <source>
        <strain evidence="4">WA0000017839</strain>
    </source>
</reference>
<dbReference type="SUPFAM" id="SSF57756">
    <property type="entry name" value="Retrovirus zinc finger-like domains"/>
    <property type="match status" value="1"/>
</dbReference>
<sequence length="316" mass="36248">NKLPIANTWAKELLEEIDIYSLFLLTVWTTSLHKPTQPVSSGGRAEETKQTTQELRCANNMTENNPARLFKFLGPTEIFTGTTSIDPVHWLRHLERIRMGAALSDTEIVLVAATHMKGNAARWWAVNEDNITTWDNFKKQFKKQFASEQFEEIWWREIETTNQTTNQSVTDLALKLQELLGLVKVTDEGQKIRTLLRALRPETAYQIEKMGVPDKWDDLVNRASKLQYVQDKYEKPSSYSQPARSQRSQPHSDDASSIHGALSDLVREFKALKIHLVDSRKPRRTFTCFECGQEGHRRPECPNLQETSQGKGLGHQ</sequence>
<gene>
    <name evidence="4" type="ORF">INT47_009224</name>
</gene>
<dbReference type="SMART" id="SM00343">
    <property type="entry name" value="ZnF_C2HC"/>
    <property type="match status" value="1"/>
</dbReference>
<proteinExistence type="predicted"/>
<organism evidence="4 5">
    <name type="scientific">Mucor saturninus</name>
    <dbReference type="NCBI Taxonomy" id="64648"/>
    <lineage>
        <taxon>Eukaryota</taxon>
        <taxon>Fungi</taxon>
        <taxon>Fungi incertae sedis</taxon>
        <taxon>Mucoromycota</taxon>
        <taxon>Mucoromycotina</taxon>
        <taxon>Mucoromycetes</taxon>
        <taxon>Mucorales</taxon>
        <taxon>Mucorineae</taxon>
        <taxon>Mucoraceae</taxon>
        <taxon>Mucor</taxon>
    </lineage>
</organism>
<dbReference type="InterPro" id="IPR005162">
    <property type="entry name" value="Retrotrans_gag_dom"/>
</dbReference>
<dbReference type="EMBL" id="JAEPRD010000509">
    <property type="protein sequence ID" value="KAG2190952.1"/>
    <property type="molecule type" value="Genomic_DNA"/>
</dbReference>
<keyword evidence="1" id="KW-0863">Zinc-finger</keyword>
<feature type="non-terminal residue" evidence="4">
    <location>
        <position position="1"/>
    </location>
</feature>
<dbReference type="Gene3D" id="4.10.60.10">
    <property type="entry name" value="Zinc finger, CCHC-type"/>
    <property type="match status" value="1"/>
</dbReference>
<keyword evidence="5" id="KW-1185">Reference proteome</keyword>
<evidence type="ECO:0000313" key="4">
    <source>
        <dbReference type="EMBL" id="KAG2190952.1"/>
    </source>
</evidence>
<dbReference type="PANTHER" id="PTHR33223">
    <property type="entry name" value="CCHC-TYPE DOMAIN-CONTAINING PROTEIN"/>
    <property type="match status" value="1"/>
</dbReference>
<evidence type="ECO:0000256" key="2">
    <source>
        <dbReference type="SAM" id="MobiDB-lite"/>
    </source>
</evidence>
<dbReference type="PROSITE" id="PS50158">
    <property type="entry name" value="ZF_CCHC"/>
    <property type="match status" value="1"/>
</dbReference>
<dbReference type="Pfam" id="PF00098">
    <property type="entry name" value="zf-CCHC"/>
    <property type="match status" value="1"/>
</dbReference>
<name>A0A8H7QE20_9FUNG</name>
<dbReference type="OrthoDB" id="2286466at2759"/>
<evidence type="ECO:0000313" key="5">
    <source>
        <dbReference type="Proteomes" id="UP000603453"/>
    </source>
</evidence>
<feature type="compositionally biased region" description="Polar residues" evidence="2">
    <location>
        <begin position="237"/>
        <end position="249"/>
    </location>
</feature>
<keyword evidence="1" id="KW-0862">Zinc</keyword>
<dbReference type="InterPro" id="IPR001878">
    <property type="entry name" value="Znf_CCHC"/>
</dbReference>
<feature type="region of interest" description="Disordered" evidence="2">
    <location>
        <begin position="293"/>
        <end position="316"/>
    </location>
</feature>
<dbReference type="AlphaFoldDB" id="A0A8H7QE20"/>
<protein>
    <recommendedName>
        <fullName evidence="3">CCHC-type domain-containing protein</fullName>
    </recommendedName>
</protein>
<dbReference type="Proteomes" id="UP000603453">
    <property type="component" value="Unassembled WGS sequence"/>
</dbReference>
<dbReference type="PANTHER" id="PTHR33223:SF6">
    <property type="entry name" value="CCHC-TYPE DOMAIN-CONTAINING PROTEIN"/>
    <property type="match status" value="1"/>
</dbReference>
<dbReference type="GO" id="GO:0008270">
    <property type="term" value="F:zinc ion binding"/>
    <property type="evidence" value="ECO:0007669"/>
    <property type="project" value="UniProtKB-KW"/>
</dbReference>
<feature type="region of interest" description="Disordered" evidence="2">
    <location>
        <begin position="232"/>
        <end position="257"/>
    </location>
</feature>
<keyword evidence="1" id="KW-0479">Metal-binding</keyword>
<comment type="caution">
    <text evidence="4">The sequence shown here is derived from an EMBL/GenBank/DDBJ whole genome shotgun (WGS) entry which is preliminary data.</text>
</comment>
<dbReference type="GO" id="GO:0003676">
    <property type="term" value="F:nucleic acid binding"/>
    <property type="evidence" value="ECO:0007669"/>
    <property type="project" value="InterPro"/>
</dbReference>
<accession>A0A8H7QE20</accession>
<dbReference type="InterPro" id="IPR036875">
    <property type="entry name" value="Znf_CCHC_sf"/>
</dbReference>